<dbReference type="PRINTS" id="PR00785">
    <property type="entry name" value="NCTRNSLOCATR"/>
</dbReference>
<reference evidence="11" key="1">
    <citation type="thesis" date="2020" institute="ProQuest LLC" country="789 East Eisenhower Parkway, Ann Arbor, MI, USA">
        <title>Comparative Genomics and Chromosome Evolution.</title>
        <authorList>
            <person name="Mudd A.B."/>
        </authorList>
    </citation>
    <scope>NUCLEOTIDE SEQUENCE</scope>
    <source>
        <strain evidence="11">Female2</strain>
        <tissue evidence="11">Blood</tissue>
    </source>
</reference>
<dbReference type="Gene3D" id="3.30.450.20">
    <property type="entry name" value="PAS domain"/>
    <property type="match status" value="2"/>
</dbReference>
<evidence type="ECO:0000313" key="11">
    <source>
        <dbReference type="EMBL" id="KAG8448153.1"/>
    </source>
</evidence>
<feature type="coiled-coil region" evidence="8">
    <location>
        <begin position="472"/>
        <end position="506"/>
    </location>
</feature>
<evidence type="ECO:0000256" key="7">
    <source>
        <dbReference type="ARBA" id="ARBA00023242"/>
    </source>
</evidence>
<dbReference type="GO" id="GO:0005737">
    <property type="term" value="C:cytoplasm"/>
    <property type="evidence" value="ECO:0007669"/>
    <property type="project" value="InterPro"/>
</dbReference>
<keyword evidence="4" id="KW-0238">DNA-binding</keyword>
<dbReference type="InterPro" id="IPR013767">
    <property type="entry name" value="PAS_fold"/>
</dbReference>
<keyword evidence="6" id="KW-0804">Transcription</keyword>
<feature type="coiled-coil region" evidence="8">
    <location>
        <begin position="599"/>
        <end position="633"/>
    </location>
</feature>
<dbReference type="AlphaFoldDB" id="A0A8T2JWW8"/>
<dbReference type="EMBL" id="JAACNH010000003">
    <property type="protein sequence ID" value="KAG8448153.1"/>
    <property type="molecule type" value="Genomic_DNA"/>
</dbReference>
<evidence type="ECO:0000256" key="3">
    <source>
        <dbReference type="ARBA" id="ARBA00023108"/>
    </source>
</evidence>
<evidence type="ECO:0000256" key="8">
    <source>
        <dbReference type="SAM" id="Coils"/>
    </source>
</evidence>
<comment type="caution">
    <text evidence="11">The sequence shown here is derived from an EMBL/GenBank/DDBJ whole genome shotgun (WGS) entry which is preliminary data.</text>
</comment>
<dbReference type="CDD" id="cd00130">
    <property type="entry name" value="PAS"/>
    <property type="match status" value="2"/>
</dbReference>
<dbReference type="PANTHER" id="PTHR46055:SF4">
    <property type="entry name" value="CIRCADIAN CLOCK PROTEIN PASD1"/>
    <property type="match status" value="1"/>
</dbReference>
<evidence type="ECO:0000259" key="10">
    <source>
        <dbReference type="PROSITE" id="PS50112"/>
    </source>
</evidence>
<dbReference type="InterPro" id="IPR001610">
    <property type="entry name" value="PAC"/>
</dbReference>
<dbReference type="InterPro" id="IPR035965">
    <property type="entry name" value="PAS-like_dom_sf"/>
</dbReference>
<evidence type="ECO:0000256" key="1">
    <source>
        <dbReference type="ARBA" id="ARBA00022737"/>
    </source>
</evidence>
<dbReference type="OrthoDB" id="411251at2759"/>
<sequence length="828" mass="95219">MLQGHGQPLKMDKSKILQRTIDFLQKQKEITAQTEACEIRQDWKPSFLSNEEFTQLMLEALDGFLIALNTDGIIIYVSDSVSSLLGHLPADMVDQNILNFLPEREQAEVLKLLASHILMTEPIIPEFYSSEKQIEFCCHLARGSLDPNEPRMYEFVKFVVDFKFCNNVPTSSYNGFESAVARAFRSGNEEQICLVATVRLVTPQFLKELCNVEEPCEEFTSRHSLEWKFLFLDHRAPPIIGYLPFEVLGTSGYDYYHADDLELLARCHIHLMQYGKGKSCYYRFLTKGQQWIWLQTQYFITYHQWNSKPEFIVCTHTVVSYAEVRSERRRDLGLEESALELAESSIKPQNTYLDIRPCPTNQETSTERMSVSSHSSRRSSHTARSDSASTSSMRHTEASTPSRHSQSLSQQEITPKRISTNTNQPVATPQVAPEHLSPLPVAHSTVNTVSNQQAILPVYHYPTSLGMVNQLKEQLVERTRILQADIQTQQEELHVLKEQLQLVQDSNLQMLMQPPIVMGYSSLQQQTTGTSRQSTELEQKTQSMVPAKRFCASQLSVQHQYLTQNVQQQQTQQQQLHQHLQQQHNLLQQQQNPLQQQNVLQQQQVLQNQQQQLQVQKQQHQQLQKQQQLHKQQQKPNQMQLPQHQRLIRGNQAQQSGAMSAQTHSNIAMPLYSNTLFPQAHSTAETSRITAEAGDRQQATEYKQDRHLRFVQDQQLRPPTIHMQPITCSTMIAVPPPPAYTSVMIPHSSFNTQQTHPTVQLQHCPQQQVQPQNLYLQMQTQEAVQTTHTQRVFQQPHMSQQNTMGYFLHPQQQNQSGNIADLPEMQLP</sequence>
<evidence type="ECO:0000313" key="12">
    <source>
        <dbReference type="Proteomes" id="UP000812440"/>
    </source>
</evidence>
<dbReference type="GO" id="GO:0046983">
    <property type="term" value="F:protein dimerization activity"/>
    <property type="evidence" value="ECO:0007669"/>
    <property type="project" value="InterPro"/>
</dbReference>
<dbReference type="InterPro" id="IPR001067">
    <property type="entry name" value="Nuc_translocat"/>
</dbReference>
<dbReference type="GO" id="GO:0032922">
    <property type="term" value="P:circadian regulation of gene expression"/>
    <property type="evidence" value="ECO:0007669"/>
    <property type="project" value="InterPro"/>
</dbReference>
<keyword evidence="8" id="KW-0175">Coiled coil</keyword>
<feature type="compositionally biased region" description="Polar residues" evidence="9">
    <location>
        <begin position="398"/>
        <end position="427"/>
    </location>
</feature>
<dbReference type="SMART" id="SM00086">
    <property type="entry name" value="PAC"/>
    <property type="match status" value="1"/>
</dbReference>
<evidence type="ECO:0000256" key="9">
    <source>
        <dbReference type="SAM" id="MobiDB-lite"/>
    </source>
</evidence>
<keyword evidence="1" id="KW-0677">Repeat</keyword>
<dbReference type="Pfam" id="PF00989">
    <property type="entry name" value="PAS"/>
    <property type="match status" value="1"/>
</dbReference>
<dbReference type="Pfam" id="PF14598">
    <property type="entry name" value="PAS_11"/>
    <property type="match status" value="1"/>
</dbReference>
<dbReference type="PANTHER" id="PTHR46055">
    <property type="entry name" value="CIRCADIAN LOCOMOTER OUTPUT CYCLES PROTEIN KAPUT"/>
    <property type="match status" value="1"/>
</dbReference>
<dbReference type="FunFam" id="3.30.450.20:FF:000016">
    <property type="entry name" value="Circadian locomoter output cycles protein"/>
    <property type="match status" value="1"/>
</dbReference>
<dbReference type="GO" id="GO:1990513">
    <property type="term" value="C:CLOCK-BMAL transcription complex"/>
    <property type="evidence" value="ECO:0007669"/>
    <property type="project" value="TreeGrafter"/>
</dbReference>
<keyword evidence="12" id="KW-1185">Reference proteome</keyword>
<dbReference type="Proteomes" id="UP000812440">
    <property type="component" value="Chromosome 8_10"/>
</dbReference>
<feature type="domain" description="PAS" evidence="10">
    <location>
        <begin position="50"/>
        <end position="121"/>
    </location>
</feature>
<protein>
    <recommendedName>
        <fullName evidence="10">PAS domain-containing protein</fullName>
    </recommendedName>
</protein>
<organism evidence="11 12">
    <name type="scientific">Hymenochirus boettgeri</name>
    <name type="common">Congo dwarf clawed frog</name>
    <dbReference type="NCBI Taxonomy" id="247094"/>
    <lineage>
        <taxon>Eukaryota</taxon>
        <taxon>Metazoa</taxon>
        <taxon>Chordata</taxon>
        <taxon>Craniata</taxon>
        <taxon>Vertebrata</taxon>
        <taxon>Euteleostomi</taxon>
        <taxon>Amphibia</taxon>
        <taxon>Batrachia</taxon>
        <taxon>Anura</taxon>
        <taxon>Pipoidea</taxon>
        <taxon>Pipidae</taxon>
        <taxon>Pipinae</taxon>
        <taxon>Hymenochirus</taxon>
    </lineage>
</organism>
<keyword evidence="7" id="KW-0539">Nucleus</keyword>
<name>A0A8T2JWW8_9PIPI</name>
<gene>
    <name evidence="11" type="ORF">GDO86_015301</name>
</gene>
<keyword evidence="5" id="KW-0010">Activator</keyword>
<dbReference type="Gene3D" id="4.10.280.10">
    <property type="entry name" value="Helix-loop-helix DNA-binding domain"/>
    <property type="match status" value="1"/>
</dbReference>
<dbReference type="SUPFAM" id="SSF55785">
    <property type="entry name" value="PYP-like sensor domain (PAS domain)"/>
    <property type="match status" value="2"/>
</dbReference>
<dbReference type="GO" id="GO:0000981">
    <property type="term" value="F:DNA-binding transcription factor activity, RNA polymerase II-specific"/>
    <property type="evidence" value="ECO:0007669"/>
    <property type="project" value="InterPro"/>
</dbReference>
<dbReference type="InterPro" id="IPR000014">
    <property type="entry name" value="PAS"/>
</dbReference>
<accession>A0A8T2JWW8</accession>
<dbReference type="InterPro" id="IPR047230">
    <property type="entry name" value="CLOCK-like"/>
</dbReference>
<dbReference type="InterPro" id="IPR036638">
    <property type="entry name" value="HLH_DNA-bd_sf"/>
</dbReference>
<evidence type="ECO:0000256" key="6">
    <source>
        <dbReference type="ARBA" id="ARBA00023163"/>
    </source>
</evidence>
<evidence type="ECO:0000256" key="5">
    <source>
        <dbReference type="ARBA" id="ARBA00023159"/>
    </source>
</evidence>
<dbReference type="SMART" id="SM00091">
    <property type="entry name" value="PAS"/>
    <property type="match status" value="2"/>
</dbReference>
<proteinExistence type="predicted"/>
<dbReference type="GO" id="GO:0000978">
    <property type="term" value="F:RNA polymerase II cis-regulatory region sequence-specific DNA binding"/>
    <property type="evidence" value="ECO:0007669"/>
    <property type="project" value="TreeGrafter"/>
</dbReference>
<evidence type="ECO:0000256" key="4">
    <source>
        <dbReference type="ARBA" id="ARBA00023125"/>
    </source>
</evidence>
<keyword evidence="2" id="KW-0805">Transcription regulation</keyword>
<keyword evidence="3" id="KW-0090">Biological rhythms</keyword>
<dbReference type="PROSITE" id="PS50112">
    <property type="entry name" value="PAS"/>
    <property type="match status" value="1"/>
</dbReference>
<feature type="region of interest" description="Disordered" evidence="9">
    <location>
        <begin position="350"/>
        <end position="431"/>
    </location>
</feature>
<evidence type="ECO:0000256" key="2">
    <source>
        <dbReference type="ARBA" id="ARBA00023015"/>
    </source>
</evidence>
<feature type="region of interest" description="Disordered" evidence="9">
    <location>
        <begin position="683"/>
        <end position="703"/>
    </location>
</feature>